<dbReference type="Gene3D" id="3.40.30.10">
    <property type="entry name" value="Glutaredoxin"/>
    <property type="match status" value="1"/>
</dbReference>
<dbReference type="EMBL" id="AP012279">
    <property type="protein sequence ID" value="BAL77798.1"/>
    <property type="molecule type" value="Genomic_DNA"/>
</dbReference>
<evidence type="ECO:0000313" key="3">
    <source>
        <dbReference type="EMBL" id="BAL77798.1"/>
    </source>
</evidence>
<comment type="similarity">
    <text evidence="1 2">Belongs to the ArsC family.</text>
</comment>
<dbReference type="RefSeq" id="WP_015687077.1">
    <property type="nucleotide sequence ID" value="NC_017082.1"/>
</dbReference>
<sequence length="141" mass="14896">MATVLFYQKPGCGTNARQIHALEAAGHQVVAKSLLTEPWTAPDLMTFFGDTPVASWFNPAAPRVKSGEVDPAAIDAAGALALMLDDPLLIRRPLVEADGARCAGFDREPVLSLLGSGSRDDLQGCTRPEAVPRCPDPLTAT</sequence>
<protein>
    <submittedName>
        <fullName evidence="3">Arsenate reductase</fullName>
    </submittedName>
</protein>
<dbReference type="AlphaFoldDB" id="A0AAI8QDL5"/>
<dbReference type="PROSITE" id="PS51353">
    <property type="entry name" value="ARSC"/>
    <property type="match status" value="1"/>
</dbReference>
<reference evidence="3 4" key="1">
    <citation type="journal article" date="2012" name="Microbes Environ.">
        <title>Complete genome sequence of Bradyrhizobium sp. S23321: insights into symbiosis evolution in soil oligotrophs.</title>
        <authorList>
            <person name="Okubo T."/>
            <person name="Tsukui T."/>
            <person name="Maita H."/>
            <person name="Okamoto S."/>
            <person name="Oshima K."/>
            <person name="Fujisawa T."/>
            <person name="Saito A."/>
            <person name="Futamata H."/>
            <person name="Hattori R."/>
            <person name="Shimomura Y."/>
            <person name="Haruta S."/>
            <person name="Morimoto S."/>
            <person name="Wang Y."/>
            <person name="Sakai Y."/>
            <person name="Hattori M."/>
            <person name="Aizawa S."/>
            <person name="Nagashima K.V.P."/>
            <person name="Masuda S."/>
            <person name="Hattori T."/>
            <person name="Yamashita A."/>
            <person name="Bao Z."/>
            <person name="Hayatsu M."/>
            <person name="Kajiya-Kanegae H."/>
            <person name="Yoshinaga I."/>
            <person name="Sakamoto K."/>
            <person name="Toyota K."/>
            <person name="Nakao M."/>
            <person name="Kohara M."/>
            <person name="Anda M."/>
            <person name="Niwa R."/>
            <person name="Jung-Hwan P."/>
            <person name="Sameshima-Saito R."/>
            <person name="Tokuda S."/>
            <person name="Yamamoto S."/>
            <person name="Yamamoto S."/>
            <person name="Yokoyama T."/>
            <person name="Akutsu T."/>
            <person name="Nakamura Y."/>
            <person name="Nakahira-Yanaka Y."/>
            <person name="Takada Hoshino Y."/>
            <person name="Hirakawa H."/>
            <person name="Mitsui H."/>
            <person name="Terasawa K."/>
            <person name="Itakura M."/>
            <person name="Sato S."/>
            <person name="Ikeda-Ohtsubo W."/>
            <person name="Sakakura N."/>
            <person name="Kaminuma E."/>
            <person name="Minamisawa K."/>
        </authorList>
    </citation>
    <scope>NUCLEOTIDE SEQUENCE [LARGE SCALE GENOMIC DNA]</scope>
    <source>
        <strain evidence="3 4">S23321</strain>
    </source>
</reference>
<dbReference type="KEGG" id="brs:S23_46040"/>
<evidence type="ECO:0000256" key="1">
    <source>
        <dbReference type="ARBA" id="ARBA00007198"/>
    </source>
</evidence>
<dbReference type="Pfam" id="PF03960">
    <property type="entry name" value="ArsC"/>
    <property type="match status" value="1"/>
</dbReference>
<dbReference type="InterPro" id="IPR006660">
    <property type="entry name" value="Arsenate_reductase-like"/>
</dbReference>
<dbReference type="Proteomes" id="UP000007886">
    <property type="component" value="Chromosome"/>
</dbReference>
<name>A0AAI8QDL5_9BRAD</name>
<dbReference type="InterPro" id="IPR006503">
    <property type="entry name" value="Nase-assoc"/>
</dbReference>
<proteinExistence type="inferred from homology"/>
<gene>
    <name evidence="3" type="ORF">S23_46040</name>
</gene>
<organism evidence="3 4">
    <name type="scientific">Bradyrhizobium cosmicum</name>
    <dbReference type="NCBI Taxonomy" id="1404864"/>
    <lineage>
        <taxon>Bacteria</taxon>
        <taxon>Pseudomonadati</taxon>
        <taxon>Pseudomonadota</taxon>
        <taxon>Alphaproteobacteria</taxon>
        <taxon>Hyphomicrobiales</taxon>
        <taxon>Nitrobacteraceae</taxon>
        <taxon>Bradyrhizobium</taxon>
    </lineage>
</organism>
<keyword evidence="4" id="KW-1185">Reference proteome</keyword>
<evidence type="ECO:0000256" key="2">
    <source>
        <dbReference type="PROSITE-ProRule" id="PRU01282"/>
    </source>
</evidence>
<dbReference type="InterPro" id="IPR036249">
    <property type="entry name" value="Thioredoxin-like_sf"/>
</dbReference>
<accession>A0AAI8QDL5</accession>
<dbReference type="SUPFAM" id="SSF52833">
    <property type="entry name" value="Thioredoxin-like"/>
    <property type="match status" value="1"/>
</dbReference>
<evidence type="ECO:0000313" key="4">
    <source>
        <dbReference type="Proteomes" id="UP000007886"/>
    </source>
</evidence>
<dbReference type="NCBIfam" id="TIGR01616">
    <property type="entry name" value="nitro_assoc"/>
    <property type="match status" value="1"/>
</dbReference>